<dbReference type="InterPro" id="IPR014016">
    <property type="entry name" value="UvrD-like_ATP-bd"/>
</dbReference>
<keyword evidence="1 5" id="KW-0547">Nucleotide-binding</keyword>
<dbReference type="SUPFAM" id="SSF48452">
    <property type="entry name" value="TPR-like"/>
    <property type="match status" value="1"/>
</dbReference>
<dbReference type="EMBL" id="FWDM01000010">
    <property type="protein sequence ID" value="SLM11158.1"/>
    <property type="molecule type" value="Genomic_DNA"/>
</dbReference>
<organism evidence="7">
    <name type="scientific">uncultured spirochete</name>
    <dbReference type="NCBI Taxonomy" id="156406"/>
    <lineage>
        <taxon>Bacteria</taxon>
        <taxon>Pseudomonadati</taxon>
        <taxon>Spirochaetota</taxon>
        <taxon>Spirochaetia</taxon>
        <taxon>Spirochaetales</taxon>
        <taxon>environmental samples</taxon>
    </lineage>
</organism>
<keyword evidence="3 5" id="KW-0347">Helicase</keyword>
<dbReference type="InterPro" id="IPR027417">
    <property type="entry name" value="P-loop_NTPase"/>
</dbReference>
<dbReference type="PROSITE" id="PS51198">
    <property type="entry name" value="UVRD_HELICASE_ATP_BIND"/>
    <property type="match status" value="1"/>
</dbReference>
<dbReference type="GO" id="GO:0005524">
    <property type="term" value="F:ATP binding"/>
    <property type="evidence" value="ECO:0007669"/>
    <property type="project" value="UniProtKB-UniRule"/>
</dbReference>
<evidence type="ECO:0000313" key="7">
    <source>
        <dbReference type="EMBL" id="SLM11158.1"/>
    </source>
</evidence>
<gene>
    <name evidence="7" type="ORF">SPIROBIBN47_180023</name>
</gene>
<dbReference type="PANTHER" id="PTHR21529:SF4">
    <property type="entry name" value="TPR AND ANKYRIN REPEAT-CONTAINING PROTEIN 1"/>
    <property type="match status" value="1"/>
</dbReference>
<feature type="domain" description="UvrD-like helicase ATP-binding" evidence="6">
    <location>
        <begin position="171"/>
        <end position="540"/>
    </location>
</feature>
<evidence type="ECO:0000256" key="4">
    <source>
        <dbReference type="ARBA" id="ARBA00022840"/>
    </source>
</evidence>
<accession>A0A3P3XGJ0</accession>
<sequence length="1381" mass="157723">MQTQYRVFLNQRVTARVAQMQPAERRRFAEKIRFLALGIWEGGVLVKKLSGTTRKVLFEARLTKGDRLLFTLGKIDDQSAVYLWALVKHDDVTRAARAGFPDNAPFLDFPIDTEETIEELYLDTAPEQWHTQEGIEEKVVADYGPQKWNVLDDDEWERLLAAHTLSELDFHLYLSNAQYAILARDPPLLVSGTAGSGKTTIALYYLSRKEFLGASRLFVTYSPYLRDEASKLYRGLVKGNPLEDRPPFPDFLTIEELQRQNIDPHSPLQNPATFVGLNEFTSLIAAHPLAKNYDPELLWEEIRAILKGAMPPYSLKRLETLARELGSGSICLSHRQELAAELARYRQLSFGGRLDAICAASSAFSTMEDFSNALGMRPQEGEFQVVSRVLEFLKKKKEFLTRPLLSLEEYEFLGKKRAPNFIYDRKELYALATYYEKKREEQGLYDEIDLAKRALIERKRMQDPRVWDLVICDEIQDMTDVHLELLFDLCKNRDHVLFAGDERQTINPSGFRWEAVRARFFESGARVPEISRLSLNFRSTGAIVELGNALLDLKKTFVGAGKFEARESWKFTGKPPVVIEGIEEARILHIVRQSGTNRSILVRSPEEKRRLIAQLGTELVFTIQEAKGLEFDTVLLWKFIEDETSNALWSTMTHGATHGAPEALLPHLSHELNLLYTAIMRARSILTIYDGLKPSAVWGAGRLSSLVITTNDTSLLEESWSKASSPEEWNRQGEMFFARGYYAAAAECYRNAAHREKEKEARGWAAYQAHDYLHAAPLFEQSGDIARAAWCFEQSGELATAMALYTQLGDKTSHTRLSILALEREGRYAEAGRVRLKMGEVDHALEDWRRGGEYELLADYYKKKKDYHHCAHFYEKAGNYEKAVFYYKKNHEEAHAFELILARATGPGADPAAVEFLRKEADRCMATRRFAQAATLYVSLNAHQEAAEAYRMAGAHERAALEFSRAKMYHEAAHEYSLVPNIERALAEWKAYVPETHDQRLAKLQGIDTLQWKLIARNPSPEKAYNQAMANALFDEALQTLERGEYLNALALFIFFKEQKQMLECLRHIDDDMLALYTVCRVAHFTLWSQYRAHKARVVLDARKAIGYLSKIYMSSELTGAHALEMARGLVLLLEDILDAADRSMLPQLKNEMLFSLSMLADFCRSSVENLVNAGKDLLRLLARLRDYSRISTAGLDWMSRFKETPAMRSVVGYLDELALSLNDPLLTVCSSLVRKASFDPEILATQAVDESNWQFLSAIPETKDKVVAYLLAQHRIQDAAATLRFNRAHLEAAELLESNGYFKDAAQIYEYLNEWEHAFAIYTRIGDQHRIARMYEHKGDYLAAIELWKQLGFPTQVQRLTRKYQKTIANSHQTHLDFGD</sequence>
<evidence type="ECO:0000256" key="5">
    <source>
        <dbReference type="PROSITE-ProRule" id="PRU00560"/>
    </source>
</evidence>
<dbReference type="InterPro" id="IPR011990">
    <property type="entry name" value="TPR-like_helical_dom_sf"/>
</dbReference>
<dbReference type="SUPFAM" id="SSF52540">
    <property type="entry name" value="P-loop containing nucleoside triphosphate hydrolases"/>
    <property type="match status" value="1"/>
</dbReference>
<evidence type="ECO:0000256" key="2">
    <source>
        <dbReference type="ARBA" id="ARBA00022801"/>
    </source>
</evidence>
<keyword evidence="2 5" id="KW-0378">Hydrolase</keyword>
<protein>
    <recommendedName>
        <fullName evidence="6">UvrD-like helicase ATP-binding domain-containing protein</fullName>
    </recommendedName>
</protein>
<dbReference type="Gene3D" id="3.40.50.300">
    <property type="entry name" value="P-loop containing nucleotide triphosphate hydrolases"/>
    <property type="match status" value="2"/>
</dbReference>
<evidence type="ECO:0000259" key="6">
    <source>
        <dbReference type="PROSITE" id="PS51198"/>
    </source>
</evidence>
<evidence type="ECO:0000256" key="1">
    <source>
        <dbReference type="ARBA" id="ARBA00022741"/>
    </source>
</evidence>
<dbReference type="PANTHER" id="PTHR21529">
    <property type="entry name" value="MAMMARY TURMOR VIRUS RECEPTOR HOMOLOG 1, 2 MTVR1, 2"/>
    <property type="match status" value="1"/>
</dbReference>
<feature type="binding site" evidence="5">
    <location>
        <begin position="192"/>
        <end position="199"/>
    </location>
    <ligand>
        <name>ATP</name>
        <dbReference type="ChEBI" id="CHEBI:30616"/>
    </ligand>
</feature>
<name>A0A3P3XGJ0_9SPIR</name>
<evidence type="ECO:0000256" key="3">
    <source>
        <dbReference type="ARBA" id="ARBA00022806"/>
    </source>
</evidence>
<dbReference type="InterPro" id="IPR039904">
    <property type="entry name" value="TRANK1"/>
</dbReference>
<dbReference type="GO" id="GO:0004386">
    <property type="term" value="F:helicase activity"/>
    <property type="evidence" value="ECO:0007669"/>
    <property type="project" value="UniProtKB-UniRule"/>
</dbReference>
<keyword evidence="4 5" id="KW-0067">ATP-binding</keyword>
<reference evidence="7" key="1">
    <citation type="submission" date="2017-02" db="EMBL/GenBank/DDBJ databases">
        <authorList>
            <person name="Regsiter A."/>
            <person name="William W."/>
        </authorList>
    </citation>
    <scope>NUCLEOTIDE SEQUENCE</scope>
    <source>
        <strain evidence="7">Bib</strain>
    </source>
</reference>
<dbReference type="GO" id="GO:0016787">
    <property type="term" value="F:hydrolase activity"/>
    <property type="evidence" value="ECO:0007669"/>
    <property type="project" value="UniProtKB-UniRule"/>
</dbReference>
<proteinExistence type="predicted"/>